<evidence type="ECO:0000313" key="3">
    <source>
        <dbReference type="EMBL" id="KAF8889145.1"/>
    </source>
</evidence>
<dbReference type="Pfam" id="PF08240">
    <property type="entry name" value="ADH_N"/>
    <property type="match status" value="1"/>
</dbReference>
<sequence>MASTPLPPTHCALVLKSTSEAPEIQTLPTPQPSPGSVVVKVLVANVVSYMRGAYNGQRNYPFPTPLVIGTGAIGRIAAIGPDTTLLEPGQLVLIDITIRARDDPSTAILSGILQGVTPGSARLMSGEWRDSTYAEYVKMPLENCRILDEMRLLGSVDTGGLGYSIDDLSLLSRLIIPYGGFRDIDLRAGETVVVAPATGSFGGAAVMVALALGAKVIAMGRNVEALKKIAALSDRVKIVPITGDQQAETAALLKHGLIDAYFDISPPEAAKSTHIKAALYALKVGGRVSLMGGITEDVPIPVGLVTQKNILLKGTWMYTREAVGEVIKMVELGVLGLGHSKISGRFKMEEWDEAFECAEKNAGFGDITLLAP</sequence>
<dbReference type="GO" id="GO:0005739">
    <property type="term" value="C:mitochondrion"/>
    <property type="evidence" value="ECO:0007669"/>
    <property type="project" value="TreeGrafter"/>
</dbReference>
<protein>
    <submittedName>
        <fullName evidence="3">Alcohol dehydrogenase</fullName>
    </submittedName>
</protein>
<dbReference type="InterPro" id="IPR051397">
    <property type="entry name" value="Zn-ADH-like_protein"/>
</dbReference>
<dbReference type="InterPro" id="IPR011032">
    <property type="entry name" value="GroES-like_sf"/>
</dbReference>
<dbReference type="SUPFAM" id="SSF51735">
    <property type="entry name" value="NAD(P)-binding Rossmann-fold domains"/>
    <property type="match status" value="1"/>
</dbReference>
<evidence type="ECO:0000259" key="1">
    <source>
        <dbReference type="Pfam" id="PF00107"/>
    </source>
</evidence>
<dbReference type="Proteomes" id="UP000724874">
    <property type="component" value="Unassembled WGS sequence"/>
</dbReference>
<dbReference type="InterPro" id="IPR013154">
    <property type="entry name" value="ADH-like_N"/>
</dbReference>
<reference evidence="3" key="1">
    <citation type="submission" date="2020-11" db="EMBL/GenBank/DDBJ databases">
        <authorList>
            <consortium name="DOE Joint Genome Institute"/>
            <person name="Ahrendt S."/>
            <person name="Riley R."/>
            <person name="Andreopoulos W."/>
            <person name="LaButti K."/>
            <person name="Pangilinan J."/>
            <person name="Ruiz-duenas F.J."/>
            <person name="Barrasa J.M."/>
            <person name="Sanchez-Garcia M."/>
            <person name="Camarero S."/>
            <person name="Miyauchi S."/>
            <person name="Serrano A."/>
            <person name="Linde D."/>
            <person name="Babiker R."/>
            <person name="Drula E."/>
            <person name="Ayuso-Fernandez I."/>
            <person name="Pacheco R."/>
            <person name="Padilla G."/>
            <person name="Ferreira P."/>
            <person name="Barriuso J."/>
            <person name="Kellner H."/>
            <person name="Castanera R."/>
            <person name="Alfaro M."/>
            <person name="Ramirez L."/>
            <person name="Pisabarro A.G."/>
            <person name="Kuo A."/>
            <person name="Tritt A."/>
            <person name="Lipzen A."/>
            <person name="He G."/>
            <person name="Yan M."/>
            <person name="Ng V."/>
            <person name="Cullen D."/>
            <person name="Martin F."/>
            <person name="Rosso M.-N."/>
            <person name="Henrissat B."/>
            <person name="Hibbett D."/>
            <person name="Martinez A.T."/>
            <person name="Grigoriev I.V."/>
        </authorList>
    </citation>
    <scope>NUCLEOTIDE SEQUENCE</scope>
    <source>
        <strain evidence="3">AH 44721</strain>
    </source>
</reference>
<proteinExistence type="predicted"/>
<dbReference type="Pfam" id="PF00107">
    <property type="entry name" value="ADH_zinc_N"/>
    <property type="match status" value="1"/>
</dbReference>
<feature type="domain" description="Alcohol dehydrogenase-like C-terminal" evidence="1">
    <location>
        <begin position="202"/>
        <end position="330"/>
    </location>
</feature>
<dbReference type="CDD" id="cd05188">
    <property type="entry name" value="MDR"/>
    <property type="match status" value="1"/>
</dbReference>
<dbReference type="SUPFAM" id="SSF50129">
    <property type="entry name" value="GroES-like"/>
    <property type="match status" value="1"/>
</dbReference>
<dbReference type="InterPro" id="IPR036291">
    <property type="entry name" value="NAD(P)-bd_dom_sf"/>
</dbReference>
<dbReference type="PANTHER" id="PTHR43677:SF4">
    <property type="entry name" value="QUINONE OXIDOREDUCTASE-LIKE PROTEIN 2"/>
    <property type="match status" value="1"/>
</dbReference>
<evidence type="ECO:0000313" key="4">
    <source>
        <dbReference type="Proteomes" id="UP000724874"/>
    </source>
</evidence>
<name>A0A9P5NKH6_GYMJU</name>
<dbReference type="InterPro" id="IPR013149">
    <property type="entry name" value="ADH-like_C"/>
</dbReference>
<dbReference type="Gene3D" id="3.40.50.720">
    <property type="entry name" value="NAD(P)-binding Rossmann-like Domain"/>
    <property type="match status" value="1"/>
</dbReference>
<organism evidence="3 4">
    <name type="scientific">Gymnopilus junonius</name>
    <name type="common">Spectacular rustgill mushroom</name>
    <name type="synonym">Gymnopilus spectabilis subsp. junonius</name>
    <dbReference type="NCBI Taxonomy" id="109634"/>
    <lineage>
        <taxon>Eukaryota</taxon>
        <taxon>Fungi</taxon>
        <taxon>Dikarya</taxon>
        <taxon>Basidiomycota</taxon>
        <taxon>Agaricomycotina</taxon>
        <taxon>Agaricomycetes</taxon>
        <taxon>Agaricomycetidae</taxon>
        <taxon>Agaricales</taxon>
        <taxon>Agaricineae</taxon>
        <taxon>Hymenogastraceae</taxon>
        <taxon>Gymnopilus</taxon>
    </lineage>
</organism>
<dbReference type="PANTHER" id="PTHR43677">
    <property type="entry name" value="SHORT-CHAIN DEHYDROGENASE/REDUCTASE"/>
    <property type="match status" value="1"/>
</dbReference>
<dbReference type="OrthoDB" id="203908at2759"/>
<feature type="domain" description="Alcohol dehydrogenase-like N-terminal" evidence="2">
    <location>
        <begin position="34"/>
        <end position="144"/>
    </location>
</feature>
<dbReference type="EMBL" id="JADNYJ010000081">
    <property type="protein sequence ID" value="KAF8889145.1"/>
    <property type="molecule type" value="Genomic_DNA"/>
</dbReference>
<gene>
    <name evidence="3" type="ORF">CPB84DRAFT_1785695</name>
</gene>
<keyword evidence="4" id="KW-1185">Reference proteome</keyword>
<accession>A0A9P5NKH6</accession>
<evidence type="ECO:0000259" key="2">
    <source>
        <dbReference type="Pfam" id="PF08240"/>
    </source>
</evidence>
<comment type="caution">
    <text evidence="3">The sequence shown here is derived from an EMBL/GenBank/DDBJ whole genome shotgun (WGS) entry which is preliminary data.</text>
</comment>
<dbReference type="AlphaFoldDB" id="A0A9P5NKH6"/>
<dbReference type="GO" id="GO:0016491">
    <property type="term" value="F:oxidoreductase activity"/>
    <property type="evidence" value="ECO:0007669"/>
    <property type="project" value="TreeGrafter"/>
</dbReference>
<dbReference type="Gene3D" id="3.90.180.10">
    <property type="entry name" value="Medium-chain alcohol dehydrogenases, catalytic domain"/>
    <property type="match status" value="1"/>
</dbReference>